<name>A0A846QSS6_9FLAO</name>
<proteinExistence type="predicted"/>
<feature type="region of interest" description="Disordered" evidence="1">
    <location>
        <begin position="271"/>
        <end position="290"/>
    </location>
</feature>
<feature type="compositionally biased region" description="Acidic residues" evidence="1">
    <location>
        <begin position="271"/>
        <end position="284"/>
    </location>
</feature>
<reference evidence="2 3" key="1">
    <citation type="submission" date="2020-03" db="EMBL/GenBank/DDBJ databases">
        <title>Genomic Encyclopedia of Type Strains, Phase IV (KMG-IV): sequencing the most valuable type-strain genomes for metagenomic binning, comparative biology and taxonomic classification.</title>
        <authorList>
            <person name="Goeker M."/>
        </authorList>
    </citation>
    <scope>NUCLEOTIDE SEQUENCE [LARGE SCALE GENOMIC DNA]</scope>
    <source>
        <strain evidence="2 3">DSM 29762</strain>
    </source>
</reference>
<sequence>MKKIYIFTILSLFCLYVGIAQTEGITYQAVLIDNNSDEIPGVDIPSNNIPDRPISIRFTVMDASGNVNYQETQETQTDPYGTINLTIGQGQTTPESLGTFNTIDWDGPKTLKVDIDMDAGTNFVEFSEQSLTYVPYVRHRNLVADGVTNLNSDFNVNNQSLSRFTGDVYVEQDTRLQTLTADGASNFNNRVTITAQVSETNQSDIDAYPLRLQGSANGMAIQLNDAVPSRERNFVSFWNGGGEPIGRIEGFQAYTDVSQNFILDVIVDNEPSEDEAKDQDDDDTAPPAEAPSAFSVYLNNDYSLNLLLEYLDLIQSSASFGINLGACIAGVGIAGDCDDAVDAAFTLFIQGVQISLYIWYNEANVGVAFESGGADYAEWLKKYDAKETFTYGEVVGLRAGEISKSFVDADRFMVISKNPIVSGAMPKGEEVSQYKQVAFLGQVPVKVLGTVNKGDYILPSGNLDGMGIAVSPQNMRTNDYKRIIGVAWEEYYGNDLFSYINTAVGINTNDLVNVVSNMQQVMNRMQDALIAANPAYQPTYFDVETVTVDNNIKTTKSKTMQQLLMEQYGFEQQATTEQKLGKLKTIMQSKDVDNGVFKFSDMPYLQSVLENPTEENIKQYNDYYAKALENLTAMVQGR</sequence>
<accession>A0A846QSS6</accession>
<keyword evidence="3" id="KW-1185">Reference proteome</keyword>
<dbReference type="RefSeq" id="WP_167960452.1">
    <property type="nucleotide sequence ID" value="NZ_JAATJJ010000001.1"/>
</dbReference>
<dbReference type="Proteomes" id="UP000590442">
    <property type="component" value="Unassembled WGS sequence"/>
</dbReference>
<gene>
    <name evidence="2" type="ORF">GGR42_000472</name>
</gene>
<dbReference type="Gene3D" id="2.40.300.10">
    <property type="entry name" value="Head decoration protein D"/>
    <property type="match status" value="1"/>
</dbReference>
<dbReference type="AlphaFoldDB" id="A0A846QSS6"/>
<evidence type="ECO:0000313" key="2">
    <source>
        <dbReference type="EMBL" id="NJB70010.1"/>
    </source>
</evidence>
<protein>
    <submittedName>
        <fullName evidence="2">Uncharacterized protein</fullName>
    </submittedName>
</protein>
<evidence type="ECO:0000313" key="3">
    <source>
        <dbReference type="Proteomes" id="UP000590442"/>
    </source>
</evidence>
<organism evidence="2 3">
    <name type="scientific">Saonia flava</name>
    <dbReference type="NCBI Taxonomy" id="523696"/>
    <lineage>
        <taxon>Bacteria</taxon>
        <taxon>Pseudomonadati</taxon>
        <taxon>Bacteroidota</taxon>
        <taxon>Flavobacteriia</taxon>
        <taxon>Flavobacteriales</taxon>
        <taxon>Flavobacteriaceae</taxon>
        <taxon>Saonia</taxon>
    </lineage>
</organism>
<dbReference type="EMBL" id="JAATJJ010000001">
    <property type="protein sequence ID" value="NJB70010.1"/>
    <property type="molecule type" value="Genomic_DNA"/>
</dbReference>
<comment type="caution">
    <text evidence="2">The sequence shown here is derived from an EMBL/GenBank/DDBJ whole genome shotgun (WGS) entry which is preliminary data.</text>
</comment>
<evidence type="ECO:0000256" key="1">
    <source>
        <dbReference type="SAM" id="MobiDB-lite"/>
    </source>
</evidence>